<dbReference type="EMBL" id="OBEL01000002">
    <property type="protein sequence ID" value="SNZ19043.1"/>
    <property type="molecule type" value="Genomic_DNA"/>
</dbReference>
<sequence>MSDPWKEDKLGYQEIGETFTKLIQSMNSSKVISIEAGFGRGKTFFRTAWAEHLRQLGEVVAELDVLKSDHSGDPVVTLLGALVEILPKEDPEKLQEVMSATKKLLAVGGRVALKAVLKSGADELIDAATDKAQDALDEFDALDNVIKDLGDGMSNAAGALISAQLAAENVRKKELPQQLEVLHSALIEEAENERVVVIVDELDRCHPDYAISFLEAMNLIFRDSPFVFCLMVNADYLEALAKHRFGDAQNDEKYLDKFVDIRLGLGPKEDAFKNAVYSMATGLPLAIPFGEDKEFSVERAAELAGELAVHTGLSMRKVKRILLKVEVALRCHADRPLDAPLLVFLAFSDVVGDGIHMGFLPRSFLTPEEGRKLLNRGDVSQENPSFQLALLAEDLTRILRDNGPELAELPNDRYKLPDGYENDDWAKVFVFLSPHYIPTHRAVLDAVATVLVPEKEDMNEMA</sequence>
<gene>
    <name evidence="2" type="ORF">SAMN06265368_2120</name>
</gene>
<dbReference type="Pfam" id="PF07693">
    <property type="entry name" value="KAP_NTPase"/>
    <property type="match status" value="1"/>
</dbReference>
<dbReference type="RefSeq" id="WP_097153431.1">
    <property type="nucleotide sequence ID" value="NZ_OBEL01000002.1"/>
</dbReference>
<proteinExistence type="predicted"/>
<evidence type="ECO:0000313" key="2">
    <source>
        <dbReference type="EMBL" id="SNZ19043.1"/>
    </source>
</evidence>
<evidence type="ECO:0000313" key="3">
    <source>
        <dbReference type="Proteomes" id="UP000219439"/>
    </source>
</evidence>
<keyword evidence="3" id="KW-1185">Reference proteome</keyword>
<dbReference type="AlphaFoldDB" id="A0A285PCS0"/>
<dbReference type="PANTHER" id="PTHR22674">
    <property type="entry name" value="NTPASE, KAP FAMILY P-LOOP DOMAIN-CONTAINING 1"/>
    <property type="match status" value="1"/>
</dbReference>
<organism evidence="2 3">
    <name type="scientific">Cohaesibacter gelatinilyticus</name>
    <dbReference type="NCBI Taxonomy" id="372072"/>
    <lineage>
        <taxon>Bacteria</taxon>
        <taxon>Pseudomonadati</taxon>
        <taxon>Pseudomonadota</taxon>
        <taxon>Alphaproteobacteria</taxon>
        <taxon>Hyphomicrobiales</taxon>
        <taxon>Cohaesibacteraceae</taxon>
    </lineage>
</organism>
<accession>A0A285PCS0</accession>
<evidence type="ECO:0000259" key="1">
    <source>
        <dbReference type="Pfam" id="PF07693"/>
    </source>
</evidence>
<dbReference type="InterPro" id="IPR027417">
    <property type="entry name" value="P-loop_NTPase"/>
</dbReference>
<feature type="domain" description="KAP NTPase" evidence="1">
    <location>
        <begin position="13"/>
        <end position="327"/>
    </location>
</feature>
<name>A0A285PCS0_9HYPH</name>
<dbReference type="PANTHER" id="PTHR22674:SF6">
    <property type="entry name" value="NTPASE KAP FAMILY P-LOOP DOMAIN-CONTAINING PROTEIN 1"/>
    <property type="match status" value="1"/>
</dbReference>
<reference evidence="2 3" key="1">
    <citation type="submission" date="2017-09" db="EMBL/GenBank/DDBJ databases">
        <authorList>
            <person name="Ehlers B."/>
            <person name="Leendertz F.H."/>
        </authorList>
    </citation>
    <scope>NUCLEOTIDE SEQUENCE [LARGE SCALE GENOMIC DNA]</scope>
    <source>
        <strain evidence="2 3">DSM 18289</strain>
    </source>
</reference>
<protein>
    <submittedName>
        <fullName evidence="2">KAP family P-loop domain-containing protein</fullName>
    </submittedName>
</protein>
<dbReference type="InterPro" id="IPR011646">
    <property type="entry name" value="KAP_P-loop"/>
</dbReference>
<dbReference type="Proteomes" id="UP000219439">
    <property type="component" value="Unassembled WGS sequence"/>
</dbReference>
<dbReference type="SUPFAM" id="SSF52540">
    <property type="entry name" value="P-loop containing nucleoside triphosphate hydrolases"/>
    <property type="match status" value="1"/>
</dbReference>
<dbReference type="OrthoDB" id="88903at2"/>
<dbReference type="InterPro" id="IPR052754">
    <property type="entry name" value="NTPase_KAP_P-loop"/>
</dbReference>